<dbReference type="PROSITE" id="PS50894">
    <property type="entry name" value="HPT"/>
    <property type="match status" value="1"/>
</dbReference>
<evidence type="ECO:0000256" key="1">
    <source>
        <dbReference type="PROSITE-ProRule" id="PRU00110"/>
    </source>
</evidence>
<dbReference type="GO" id="GO:0000160">
    <property type="term" value="P:phosphorelay signal transduction system"/>
    <property type="evidence" value="ECO:0007669"/>
    <property type="project" value="InterPro"/>
</dbReference>
<dbReference type="EMBL" id="JAENIM010000023">
    <property type="protein sequence ID" value="MBK1790543.1"/>
    <property type="molecule type" value="Genomic_DNA"/>
</dbReference>
<keyword evidence="1" id="KW-0597">Phosphoprotein</keyword>
<feature type="coiled-coil region" evidence="2">
    <location>
        <begin position="39"/>
        <end position="66"/>
    </location>
</feature>
<keyword evidence="5" id="KW-1185">Reference proteome</keyword>
<dbReference type="RefSeq" id="WP_200310578.1">
    <property type="nucleotide sequence ID" value="NZ_JAENIM010000023.1"/>
</dbReference>
<protein>
    <submittedName>
        <fullName evidence="4">Hpt domain-containing protein</fullName>
    </submittedName>
</protein>
<dbReference type="AlphaFoldDB" id="A0A8J7MDJ8"/>
<evidence type="ECO:0000256" key="2">
    <source>
        <dbReference type="SAM" id="Coils"/>
    </source>
</evidence>
<evidence type="ECO:0000259" key="3">
    <source>
        <dbReference type="PROSITE" id="PS50894"/>
    </source>
</evidence>
<accession>A0A8J7MDJ8</accession>
<reference evidence="4" key="1">
    <citation type="submission" date="2021-01" db="EMBL/GenBank/DDBJ databases">
        <title>Modified the classification status of verrucomicrobia.</title>
        <authorList>
            <person name="Feng X."/>
        </authorList>
    </citation>
    <scope>NUCLEOTIDE SEQUENCE</scope>
    <source>
        <strain evidence="4">_KCTC 22039</strain>
    </source>
</reference>
<keyword evidence="2" id="KW-0175">Coiled coil</keyword>
<feature type="modified residue" description="Phosphohistidine" evidence="1">
    <location>
        <position position="28"/>
    </location>
</feature>
<dbReference type="InterPro" id="IPR036641">
    <property type="entry name" value="HPT_dom_sf"/>
</dbReference>
<comment type="caution">
    <text evidence="4">The sequence shown here is derived from an EMBL/GenBank/DDBJ whole genome shotgun (WGS) entry which is preliminary data.</text>
</comment>
<sequence length="85" mass="9227">MNDFKDDAVCQLVQLADQPVDVQLGVLHQLKGAGASFGMKLLADNLADIEEKIKSAKMELDADETSHLANTVLISVRAIEEYLLG</sequence>
<dbReference type="GO" id="GO:0004672">
    <property type="term" value="F:protein kinase activity"/>
    <property type="evidence" value="ECO:0007669"/>
    <property type="project" value="UniProtKB-ARBA"/>
</dbReference>
<feature type="domain" description="HPt" evidence="3">
    <location>
        <begin position="1"/>
        <end position="85"/>
    </location>
</feature>
<proteinExistence type="predicted"/>
<dbReference type="SUPFAM" id="SSF47226">
    <property type="entry name" value="Histidine-containing phosphotransfer domain, HPT domain"/>
    <property type="match status" value="1"/>
</dbReference>
<gene>
    <name evidence="4" type="ORF">JIN82_05155</name>
</gene>
<dbReference type="InterPro" id="IPR008207">
    <property type="entry name" value="Sig_transdc_His_kin_Hpt_dom"/>
</dbReference>
<dbReference type="Gene3D" id="1.20.120.160">
    <property type="entry name" value="HPT domain"/>
    <property type="match status" value="1"/>
</dbReference>
<organism evidence="4 5">
    <name type="scientific">Persicirhabdus sediminis</name>
    <dbReference type="NCBI Taxonomy" id="454144"/>
    <lineage>
        <taxon>Bacteria</taxon>
        <taxon>Pseudomonadati</taxon>
        <taxon>Verrucomicrobiota</taxon>
        <taxon>Verrucomicrobiia</taxon>
        <taxon>Verrucomicrobiales</taxon>
        <taxon>Verrucomicrobiaceae</taxon>
        <taxon>Persicirhabdus</taxon>
    </lineage>
</organism>
<dbReference type="Proteomes" id="UP000624703">
    <property type="component" value="Unassembled WGS sequence"/>
</dbReference>
<evidence type="ECO:0000313" key="4">
    <source>
        <dbReference type="EMBL" id="MBK1790543.1"/>
    </source>
</evidence>
<name>A0A8J7MDJ8_9BACT</name>
<evidence type="ECO:0000313" key="5">
    <source>
        <dbReference type="Proteomes" id="UP000624703"/>
    </source>
</evidence>